<keyword evidence="4" id="KW-1185">Reference proteome</keyword>
<protein>
    <submittedName>
        <fullName evidence="3">SpoIID/LytB domain-containing protein</fullName>
    </submittedName>
</protein>
<comment type="caution">
    <text evidence="3">The sequence shown here is derived from an EMBL/GenBank/DDBJ whole genome shotgun (WGS) entry which is preliminary data.</text>
</comment>
<reference evidence="3 4" key="1">
    <citation type="submission" date="2020-08" db="EMBL/GenBank/DDBJ databases">
        <title>Genome public.</title>
        <authorList>
            <person name="Liu C."/>
            <person name="Sun Q."/>
        </authorList>
    </citation>
    <scope>NUCLEOTIDE SEQUENCE [LARGE SCALE GENOMIC DNA]</scope>
    <source>
        <strain evidence="3 4">BX0805</strain>
    </source>
</reference>
<gene>
    <name evidence="3" type="ORF">H8Z76_09220</name>
</gene>
<evidence type="ECO:0000313" key="3">
    <source>
        <dbReference type="EMBL" id="MBC5754186.1"/>
    </source>
</evidence>
<dbReference type="Proteomes" id="UP000621540">
    <property type="component" value="Unassembled WGS sequence"/>
</dbReference>
<dbReference type="EMBL" id="JACOQH010000006">
    <property type="protein sequence ID" value="MBC5754186.1"/>
    <property type="molecule type" value="Genomic_DNA"/>
</dbReference>
<keyword evidence="1" id="KW-0812">Transmembrane</keyword>
<sequence>MKEKIKIMLSLVIFLFLFPYIVTVFFQGTPVAGESVYETATETAVMAQGSMPKEREQLIAILAKEIHVDSEREAIRAQAVIARANYDYAVAAGREPEGGLSVQEMMAAFGEKNFATDYQILADAVDDTADITVSYGGNTTLMLPYHAVSAGKTRTAGELPYLTGVDSQADLPSEDYLKVIYFEKTEFLAQLEQIFPDAAFQETDPVSQIAIDGRDDGGYVTSVTVCGTMVSGDEFRDRFGLASACFTIAEVDGRVRVVTKGLGHGYGLSQWGANELAKDGKDCVEILKYYFPNIEITE</sequence>
<organism evidence="3 4">
    <name type="scientific">Roseburia yibonii</name>
    <dbReference type="NCBI Taxonomy" id="2763063"/>
    <lineage>
        <taxon>Bacteria</taxon>
        <taxon>Bacillati</taxon>
        <taxon>Bacillota</taxon>
        <taxon>Clostridia</taxon>
        <taxon>Lachnospirales</taxon>
        <taxon>Lachnospiraceae</taxon>
        <taxon>Roseburia</taxon>
    </lineage>
</organism>
<dbReference type="NCBIfam" id="TIGR02669">
    <property type="entry name" value="SpoIID_LytB"/>
    <property type="match status" value="1"/>
</dbReference>
<evidence type="ECO:0000259" key="2">
    <source>
        <dbReference type="Pfam" id="PF08486"/>
    </source>
</evidence>
<proteinExistence type="predicted"/>
<evidence type="ECO:0000256" key="1">
    <source>
        <dbReference type="SAM" id="Phobius"/>
    </source>
</evidence>
<feature type="domain" description="Sporulation stage II protein D amidase enhancer LytB N-terminal" evidence="2">
    <location>
        <begin position="58"/>
        <end position="135"/>
    </location>
</feature>
<evidence type="ECO:0000313" key="4">
    <source>
        <dbReference type="Proteomes" id="UP000621540"/>
    </source>
</evidence>
<dbReference type="Pfam" id="PF08486">
    <property type="entry name" value="SpoIID"/>
    <property type="match status" value="1"/>
</dbReference>
<name>A0ABR7IB64_9FIRM</name>
<dbReference type="InterPro" id="IPR013693">
    <property type="entry name" value="SpoIID/LytB_N"/>
</dbReference>
<dbReference type="InterPro" id="IPR013486">
    <property type="entry name" value="SpoIID/LytB"/>
</dbReference>
<keyword evidence="1" id="KW-0472">Membrane</keyword>
<feature type="transmembrane region" description="Helical" evidence="1">
    <location>
        <begin position="7"/>
        <end position="26"/>
    </location>
</feature>
<accession>A0ABR7IB64</accession>
<keyword evidence="1" id="KW-1133">Transmembrane helix</keyword>
<dbReference type="RefSeq" id="WP_186982304.1">
    <property type="nucleotide sequence ID" value="NZ_JACOQH010000006.1"/>
</dbReference>